<organism evidence="1 2">
    <name type="scientific">Citrus x changshan-huyou</name>
    <dbReference type="NCBI Taxonomy" id="2935761"/>
    <lineage>
        <taxon>Eukaryota</taxon>
        <taxon>Viridiplantae</taxon>
        <taxon>Streptophyta</taxon>
        <taxon>Embryophyta</taxon>
        <taxon>Tracheophyta</taxon>
        <taxon>Spermatophyta</taxon>
        <taxon>Magnoliopsida</taxon>
        <taxon>eudicotyledons</taxon>
        <taxon>Gunneridae</taxon>
        <taxon>Pentapetalae</taxon>
        <taxon>rosids</taxon>
        <taxon>malvids</taxon>
        <taxon>Sapindales</taxon>
        <taxon>Rutaceae</taxon>
        <taxon>Aurantioideae</taxon>
        <taxon>Citrus</taxon>
    </lineage>
</organism>
<evidence type="ECO:0000313" key="1">
    <source>
        <dbReference type="EMBL" id="KAK9208568.1"/>
    </source>
</evidence>
<dbReference type="Proteomes" id="UP001428341">
    <property type="component" value="Unassembled WGS sequence"/>
</dbReference>
<dbReference type="EMBL" id="JBCGBO010000004">
    <property type="protein sequence ID" value="KAK9208568.1"/>
    <property type="molecule type" value="Genomic_DNA"/>
</dbReference>
<accession>A0AAP0MFG4</accession>
<protein>
    <submittedName>
        <fullName evidence="1">Uncharacterized protein</fullName>
    </submittedName>
</protein>
<name>A0AAP0MFG4_9ROSI</name>
<sequence>MVVGGGGDDGWIRVMVAARRDGCRWWGCRWLGMRDGSYQCLSVVVVSGGGYETKRNRNTTPKVVRRRGREGNLGLPLVLP</sequence>
<proteinExistence type="predicted"/>
<comment type="caution">
    <text evidence="1">The sequence shown here is derived from an EMBL/GenBank/DDBJ whole genome shotgun (WGS) entry which is preliminary data.</text>
</comment>
<gene>
    <name evidence="1" type="ORF">WN944_000926</name>
</gene>
<dbReference type="AlphaFoldDB" id="A0AAP0MFG4"/>
<keyword evidence="2" id="KW-1185">Reference proteome</keyword>
<reference evidence="1 2" key="1">
    <citation type="submission" date="2024-05" db="EMBL/GenBank/DDBJ databases">
        <title>Haplotype-resolved chromosome-level genome assembly of Huyou (Citrus changshanensis).</title>
        <authorList>
            <person name="Miao C."/>
            <person name="Chen W."/>
            <person name="Wu Y."/>
            <person name="Wang L."/>
            <person name="Zhao S."/>
            <person name="Grierson D."/>
            <person name="Xu C."/>
            <person name="Chen K."/>
        </authorList>
    </citation>
    <scope>NUCLEOTIDE SEQUENCE [LARGE SCALE GENOMIC DNA]</scope>
    <source>
        <strain evidence="1">01-14</strain>
        <tissue evidence="1">Leaf</tissue>
    </source>
</reference>
<evidence type="ECO:0000313" key="2">
    <source>
        <dbReference type="Proteomes" id="UP001428341"/>
    </source>
</evidence>